<proteinExistence type="predicted"/>
<protein>
    <submittedName>
        <fullName evidence="1">Uncharacterized protein</fullName>
    </submittedName>
</protein>
<sequence>MYLPDFDYVGVWSFPIMGPDAPDDAPANVVEACQAVGRDLQCRWHGPDTYMQNCVWTVSMLDDGQCHLALDAGPRPKGKSAGTSPLIGVRVVGPHIEQPVQELTALIAGEVQDELAGGFPFVHWPIEKDRLLMPTLRGGRAVWVVRSADRIVSEIGELCPR</sequence>
<dbReference type="Proteomes" id="UP000627573">
    <property type="component" value="Unassembled WGS sequence"/>
</dbReference>
<accession>A0A8I1D6R0</accession>
<dbReference type="AlphaFoldDB" id="A0A8I1D6R0"/>
<comment type="caution">
    <text evidence="1">The sequence shown here is derived from an EMBL/GenBank/DDBJ whole genome shotgun (WGS) entry which is preliminary data.</text>
</comment>
<evidence type="ECO:0000313" key="1">
    <source>
        <dbReference type="EMBL" id="MBH5143266.1"/>
    </source>
</evidence>
<reference evidence="1 2" key="1">
    <citation type="submission" date="2020-12" db="EMBL/GenBank/DDBJ databases">
        <title>Draft genome sequence of furan degrading bacterial strain FUR100.</title>
        <authorList>
            <person name="Woiski C."/>
        </authorList>
    </citation>
    <scope>NUCLEOTIDE SEQUENCE [LARGE SCALE GENOMIC DNA]</scope>
    <source>
        <strain evidence="1 2">FUR100</strain>
    </source>
</reference>
<keyword evidence="2" id="KW-1185">Reference proteome</keyword>
<dbReference type="EMBL" id="JAECSB010000034">
    <property type="protein sequence ID" value="MBH5143266.1"/>
    <property type="molecule type" value="Genomic_DNA"/>
</dbReference>
<name>A0A8I1D6R0_RHOER</name>
<evidence type="ECO:0000313" key="2">
    <source>
        <dbReference type="Proteomes" id="UP000627573"/>
    </source>
</evidence>
<dbReference type="RefSeq" id="WP_047272367.1">
    <property type="nucleotide sequence ID" value="NZ_CP070870.1"/>
</dbReference>
<gene>
    <name evidence="1" type="ORF">I3517_11605</name>
</gene>
<organism evidence="1 2">
    <name type="scientific">Rhodococcus erythropolis</name>
    <name type="common">Arthrobacter picolinophilus</name>
    <dbReference type="NCBI Taxonomy" id="1833"/>
    <lineage>
        <taxon>Bacteria</taxon>
        <taxon>Bacillati</taxon>
        <taxon>Actinomycetota</taxon>
        <taxon>Actinomycetes</taxon>
        <taxon>Mycobacteriales</taxon>
        <taxon>Nocardiaceae</taxon>
        <taxon>Rhodococcus</taxon>
        <taxon>Rhodococcus erythropolis group</taxon>
    </lineage>
</organism>